<dbReference type="InterPro" id="IPR050121">
    <property type="entry name" value="Cytochrome_P450_monoxygenase"/>
</dbReference>
<evidence type="ECO:0000313" key="2">
    <source>
        <dbReference type="EMBL" id="KAK7470976.1"/>
    </source>
</evidence>
<evidence type="ECO:0008006" key="4">
    <source>
        <dbReference type="Google" id="ProtNLM"/>
    </source>
</evidence>
<dbReference type="EMBL" id="JBANRG010000002">
    <property type="protein sequence ID" value="KAK7470976.1"/>
    <property type="molecule type" value="Genomic_DNA"/>
</dbReference>
<dbReference type="Gene3D" id="1.10.630.10">
    <property type="entry name" value="Cytochrome P450"/>
    <property type="match status" value="1"/>
</dbReference>
<comment type="pathway">
    <text evidence="1">Secondary metabolite biosynthesis.</text>
</comment>
<dbReference type="Proteomes" id="UP001498398">
    <property type="component" value="Unassembled WGS sequence"/>
</dbReference>
<dbReference type="InterPro" id="IPR036396">
    <property type="entry name" value="Cyt_P450_sf"/>
</dbReference>
<sequence length="211" mass="23807">MNPLFSRRAILKLEGSIQERVNLFMQILSSSKRSVDLYSGFRSLTLDIIFDYTYGEDAGALKYPSFAHPILVNTEMVIQAGAITRHLPLVFVPRLVLLSIFPDGVAKTLKSRAKLFVERKAQVQQTGERETIFSRIIDVEDASLRSLIEEGDNVLFAGTDTVANACMTGCFYVHNNPEILEKARAELKNAWQDPNSRMSYEDLERLPYLAS</sequence>
<comment type="caution">
    <text evidence="2">The sequence shown here is derived from an EMBL/GenBank/DDBJ whole genome shotgun (WGS) entry which is preliminary data.</text>
</comment>
<dbReference type="SUPFAM" id="SSF48264">
    <property type="entry name" value="Cytochrome P450"/>
    <property type="match status" value="1"/>
</dbReference>
<protein>
    <recommendedName>
        <fullName evidence="4">Cytochrome P450</fullName>
    </recommendedName>
</protein>
<dbReference type="PANTHER" id="PTHR24305:SF152">
    <property type="entry name" value="P450, PUTATIVE (EUROFUNG)-RELATED"/>
    <property type="match status" value="1"/>
</dbReference>
<gene>
    <name evidence="2" type="ORF">VKT23_002390</name>
</gene>
<dbReference type="PANTHER" id="PTHR24305">
    <property type="entry name" value="CYTOCHROME P450"/>
    <property type="match status" value="1"/>
</dbReference>
<dbReference type="Pfam" id="PF00067">
    <property type="entry name" value="p450"/>
    <property type="match status" value="1"/>
</dbReference>
<accession>A0ABR1K3S7</accession>
<evidence type="ECO:0000256" key="1">
    <source>
        <dbReference type="ARBA" id="ARBA00005179"/>
    </source>
</evidence>
<dbReference type="InterPro" id="IPR001128">
    <property type="entry name" value="Cyt_P450"/>
</dbReference>
<proteinExistence type="predicted"/>
<organism evidence="2 3">
    <name type="scientific">Marasmiellus scandens</name>
    <dbReference type="NCBI Taxonomy" id="2682957"/>
    <lineage>
        <taxon>Eukaryota</taxon>
        <taxon>Fungi</taxon>
        <taxon>Dikarya</taxon>
        <taxon>Basidiomycota</taxon>
        <taxon>Agaricomycotina</taxon>
        <taxon>Agaricomycetes</taxon>
        <taxon>Agaricomycetidae</taxon>
        <taxon>Agaricales</taxon>
        <taxon>Marasmiineae</taxon>
        <taxon>Omphalotaceae</taxon>
        <taxon>Marasmiellus</taxon>
    </lineage>
</organism>
<keyword evidence="3" id="KW-1185">Reference proteome</keyword>
<reference evidence="2 3" key="1">
    <citation type="submission" date="2024-01" db="EMBL/GenBank/DDBJ databases">
        <title>A draft genome for the cacao thread blight pathogen Marasmiellus scandens.</title>
        <authorList>
            <person name="Baruah I.K."/>
            <person name="Leung J."/>
            <person name="Bukari Y."/>
            <person name="Amoako-Attah I."/>
            <person name="Meinhardt L.W."/>
            <person name="Bailey B.A."/>
            <person name="Cohen S.P."/>
        </authorList>
    </citation>
    <scope>NUCLEOTIDE SEQUENCE [LARGE SCALE GENOMIC DNA]</scope>
    <source>
        <strain evidence="2 3">GH-19</strain>
    </source>
</reference>
<evidence type="ECO:0000313" key="3">
    <source>
        <dbReference type="Proteomes" id="UP001498398"/>
    </source>
</evidence>
<name>A0ABR1K3S7_9AGAR</name>